<gene>
    <name evidence="1" type="primary">BQ5605_C002g01570</name>
    <name evidence="1" type="ORF">BQ5605_C002G01570</name>
</gene>
<organism evidence="1 2">
    <name type="scientific">Microbotryum silenes-dioicae</name>
    <dbReference type="NCBI Taxonomy" id="796604"/>
    <lineage>
        <taxon>Eukaryota</taxon>
        <taxon>Fungi</taxon>
        <taxon>Dikarya</taxon>
        <taxon>Basidiomycota</taxon>
        <taxon>Pucciniomycotina</taxon>
        <taxon>Microbotryomycetes</taxon>
        <taxon>Microbotryales</taxon>
        <taxon>Microbotryaceae</taxon>
        <taxon>Microbotryum</taxon>
    </lineage>
</organism>
<reference evidence="1 2" key="1">
    <citation type="submission" date="2016-11" db="EMBL/GenBank/DDBJ databases">
        <authorList>
            <person name="Jaros S."/>
            <person name="Januszkiewicz K."/>
            <person name="Wedrychowicz H."/>
        </authorList>
    </citation>
    <scope>NUCLEOTIDE SEQUENCE [LARGE SCALE GENOMIC DNA]</scope>
</reference>
<sequence>MPQNRRSVLGHVQAKVLFERAREGDRSDENRRLRVRGTGQLLLAAVEDDRMQRRFVAALFLCSIEYPPQFADLALVLIELERPPPRFESGQRLFGLFPDLLRGGVVLEETGHQRVLTAAAGVEEGVVGSFGLAMGMVALGWDRWRGLAAGPGALHLEPLMPR</sequence>
<dbReference type="Proteomes" id="UP000249464">
    <property type="component" value="Unassembled WGS sequence"/>
</dbReference>
<evidence type="ECO:0000313" key="1">
    <source>
        <dbReference type="EMBL" id="SGY33929.1"/>
    </source>
</evidence>
<dbReference type="EMBL" id="FQNC01000041">
    <property type="protein sequence ID" value="SGY33929.1"/>
    <property type="molecule type" value="Genomic_DNA"/>
</dbReference>
<evidence type="ECO:0000313" key="2">
    <source>
        <dbReference type="Proteomes" id="UP000249464"/>
    </source>
</evidence>
<keyword evidence="2" id="KW-1185">Reference proteome</keyword>
<name>A0A2X0M3J0_9BASI</name>
<protein>
    <submittedName>
        <fullName evidence="1">BQ5605_C002g01570 protein</fullName>
    </submittedName>
</protein>
<dbReference type="AlphaFoldDB" id="A0A2X0M3J0"/>
<proteinExistence type="predicted"/>
<accession>A0A2X0M3J0</accession>